<gene>
    <name evidence="3" type="ORF">PTTG_03875</name>
</gene>
<dbReference type="PANTHER" id="PTHR45023">
    <property type="match status" value="1"/>
</dbReference>
<evidence type="ECO:0000313" key="3">
    <source>
        <dbReference type="EMBL" id="OAV95115.1"/>
    </source>
</evidence>
<evidence type="ECO:0000313" key="4">
    <source>
        <dbReference type="EnsemblFungi" id="PTTG_03875-t43_1-p1"/>
    </source>
</evidence>
<dbReference type="EMBL" id="ADAS02000032">
    <property type="protein sequence ID" value="OAV95115.1"/>
    <property type="molecule type" value="Genomic_DNA"/>
</dbReference>
<feature type="region of interest" description="Disordered" evidence="1">
    <location>
        <begin position="47"/>
        <end position="91"/>
    </location>
</feature>
<dbReference type="AlphaFoldDB" id="A0A0C4ESU6"/>
<reference evidence="4" key="4">
    <citation type="submission" date="2025-05" db="UniProtKB">
        <authorList>
            <consortium name="EnsemblFungi"/>
        </authorList>
    </citation>
    <scope>IDENTIFICATION</scope>
    <source>
        <strain evidence="4">isolate 1-1 / race 1 (BBBD)</strain>
    </source>
</reference>
<feature type="compositionally biased region" description="Low complexity" evidence="1">
    <location>
        <begin position="57"/>
        <end position="71"/>
    </location>
</feature>
<dbReference type="OrthoDB" id="76487at2759"/>
<evidence type="ECO:0000313" key="5">
    <source>
        <dbReference type="Proteomes" id="UP000005240"/>
    </source>
</evidence>
<dbReference type="InterPro" id="IPR029466">
    <property type="entry name" value="NAM-associated_C"/>
</dbReference>
<organism evidence="3">
    <name type="scientific">Puccinia triticina (isolate 1-1 / race 1 (BBBD))</name>
    <name type="common">Brown leaf rust fungus</name>
    <dbReference type="NCBI Taxonomy" id="630390"/>
    <lineage>
        <taxon>Eukaryota</taxon>
        <taxon>Fungi</taxon>
        <taxon>Dikarya</taxon>
        <taxon>Basidiomycota</taxon>
        <taxon>Pucciniomycotina</taxon>
        <taxon>Pucciniomycetes</taxon>
        <taxon>Pucciniales</taxon>
        <taxon>Pucciniaceae</taxon>
        <taxon>Puccinia</taxon>
    </lineage>
</organism>
<protein>
    <submittedName>
        <fullName evidence="4">NAM-associated domain-containing protein</fullName>
    </submittedName>
</protein>
<name>A0A0C4ESU6_PUCT1</name>
<reference evidence="3" key="1">
    <citation type="submission" date="2009-11" db="EMBL/GenBank/DDBJ databases">
        <authorList>
            <consortium name="The Broad Institute Genome Sequencing Platform"/>
            <person name="Ward D."/>
            <person name="Feldgarden M."/>
            <person name="Earl A."/>
            <person name="Young S.K."/>
            <person name="Zeng Q."/>
            <person name="Koehrsen M."/>
            <person name="Alvarado L."/>
            <person name="Berlin A."/>
            <person name="Bochicchio J."/>
            <person name="Borenstein D."/>
            <person name="Chapman S.B."/>
            <person name="Chen Z."/>
            <person name="Engels R."/>
            <person name="Freedman E."/>
            <person name="Gellesch M."/>
            <person name="Goldberg J."/>
            <person name="Griggs A."/>
            <person name="Gujja S."/>
            <person name="Heilman E."/>
            <person name="Heiman D."/>
            <person name="Hepburn T."/>
            <person name="Howarth C."/>
            <person name="Jen D."/>
            <person name="Larson L."/>
            <person name="Lewis B."/>
            <person name="Mehta T."/>
            <person name="Park D."/>
            <person name="Pearson M."/>
            <person name="Roberts A."/>
            <person name="Saif S."/>
            <person name="Shea T."/>
            <person name="Shenoy N."/>
            <person name="Sisk P."/>
            <person name="Stolte C."/>
            <person name="Sykes S."/>
            <person name="Thomson T."/>
            <person name="Walk T."/>
            <person name="White J."/>
            <person name="Yandava C."/>
            <person name="Izard J."/>
            <person name="Baranova O.V."/>
            <person name="Blanton J.M."/>
            <person name="Tanner A.C."/>
            <person name="Dewhirst F.E."/>
            <person name="Haas B."/>
            <person name="Nusbaum C."/>
            <person name="Birren B."/>
        </authorList>
    </citation>
    <scope>NUCLEOTIDE SEQUENCE [LARGE SCALE GENOMIC DNA]</scope>
    <source>
        <strain evidence="3">1-1 BBBD Race 1</strain>
    </source>
</reference>
<keyword evidence="5" id="KW-1185">Reference proteome</keyword>
<sequence>MANNPASGTSPLDWLINAKEMYLQTENRAFTHESAWNIVKDAPKWKKLMTGRTKNGARPSPRPSSHSAANSTSAESPSLSAKSLLYTSRRR</sequence>
<dbReference type="Proteomes" id="UP000005240">
    <property type="component" value="Unassembled WGS sequence"/>
</dbReference>
<reference evidence="4 5" key="3">
    <citation type="journal article" date="2017" name="G3 (Bethesda)">
        <title>Comparative analysis highlights variable genome content of wheat rusts and divergence of the mating loci.</title>
        <authorList>
            <person name="Cuomo C.A."/>
            <person name="Bakkeren G."/>
            <person name="Khalil H.B."/>
            <person name="Panwar V."/>
            <person name="Joly D."/>
            <person name="Linning R."/>
            <person name="Sakthikumar S."/>
            <person name="Song X."/>
            <person name="Adiconis X."/>
            <person name="Fan L."/>
            <person name="Goldberg J.M."/>
            <person name="Levin J.Z."/>
            <person name="Young S."/>
            <person name="Zeng Q."/>
            <person name="Anikster Y."/>
            <person name="Bruce M."/>
            <person name="Wang M."/>
            <person name="Yin C."/>
            <person name="McCallum B."/>
            <person name="Szabo L.J."/>
            <person name="Hulbert S."/>
            <person name="Chen X."/>
            <person name="Fellers J.P."/>
        </authorList>
    </citation>
    <scope>NUCLEOTIDE SEQUENCE</scope>
    <source>
        <strain evidence="5">Isolate 1-1 / race 1 (BBBD)</strain>
        <strain evidence="4">isolate 1-1 / race 1 (BBBD)</strain>
    </source>
</reference>
<dbReference type="VEuPathDB" id="FungiDB:PTTG_03875"/>
<feature type="domain" description="No apical meristem-associated C-terminal" evidence="2">
    <location>
        <begin position="28"/>
        <end position="78"/>
    </location>
</feature>
<proteinExistence type="predicted"/>
<dbReference type="PANTHER" id="PTHR45023:SF4">
    <property type="entry name" value="GLYCINE-RICH PROTEIN-RELATED"/>
    <property type="match status" value="1"/>
</dbReference>
<reference evidence="3" key="2">
    <citation type="submission" date="2016-05" db="EMBL/GenBank/DDBJ databases">
        <title>Comparative analysis highlights variable genome content of wheat rusts and divergence of the mating loci.</title>
        <authorList>
            <person name="Cuomo C.A."/>
            <person name="Bakkeren G."/>
            <person name="Szabo L."/>
            <person name="Khalil H."/>
            <person name="Joly D."/>
            <person name="Goldberg J."/>
            <person name="Young S."/>
            <person name="Zeng Q."/>
            <person name="Fellers J."/>
        </authorList>
    </citation>
    <scope>NUCLEOTIDE SEQUENCE [LARGE SCALE GENOMIC DNA]</scope>
    <source>
        <strain evidence="3">1-1 BBBD Race 1</strain>
    </source>
</reference>
<dbReference type="EnsemblFungi" id="PTTG_03875-t43_1">
    <property type="protein sequence ID" value="PTTG_03875-t43_1-p1"/>
    <property type="gene ID" value="PTTG_03875"/>
</dbReference>
<dbReference type="Pfam" id="PF14303">
    <property type="entry name" value="NAM-associated"/>
    <property type="match status" value="1"/>
</dbReference>
<accession>A0A0C4ESU6</accession>
<evidence type="ECO:0000256" key="1">
    <source>
        <dbReference type="SAM" id="MobiDB-lite"/>
    </source>
</evidence>
<evidence type="ECO:0000259" key="2">
    <source>
        <dbReference type="Pfam" id="PF14303"/>
    </source>
</evidence>
<feature type="compositionally biased region" description="Polar residues" evidence="1">
    <location>
        <begin position="72"/>
        <end position="81"/>
    </location>
</feature>